<accession>A0A4Y3WN62</accession>
<dbReference type="OrthoDB" id="3677380at2"/>
<keyword evidence="3" id="KW-1185">Reference proteome</keyword>
<dbReference type="RefSeq" id="WP_141277388.1">
    <property type="nucleotide sequence ID" value="NZ_BAAARZ010000058.1"/>
</dbReference>
<gene>
    <name evidence="2" type="ORF">PHY01_10590</name>
</gene>
<name>A0A4Y3WN62_9PSEU</name>
<feature type="region of interest" description="Disordered" evidence="1">
    <location>
        <begin position="1"/>
        <end position="21"/>
    </location>
</feature>
<dbReference type="AlphaFoldDB" id="A0A4Y3WN62"/>
<reference evidence="2 3" key="1">
    <citation type="submission" date="2019-06" db="EMBL/GenBank/DDBJ databases">
        <title>Whole genome shotgun sequence of Pseudonocardia hydrocarbonoxydans NBRC 14498.</title>
        <authorList>
            <person name="Hosoyama A."/>
            <person name="Uohara A."/>
            <person name="Ohji S."/>
            <person name="Ichikawa N."/>
        </authorList>
    </citation>
    <scope>NUCLEOTIDE SEQUENCE [LARGE SCALE GENOMIC DNA]</scope>
    <source>
        <strain evidence="2 3">NBRC 14498</strain>
    </source>
</reference>
<evidence type="ECO:0000256" key="1">
    <source>
        <dbReference type="SAM" id="MobiDB-lite"/>
    </source>
</evidence>
<sequence>MVAVPAGALPSPEAPAAAGRSVRPVTERRLVAVSVCTVELLRPGSDLVRLLEGGRSIDLLVACDDDPVGGPAPVGVLGVGDAVLLDDGATDLDDEDGDWDDEDGGDALRARVAELGLPGLTVHRLGLRSPLGPGAEDDLVAALSELVGFDPEPGVYLLGPQVDAVRAGVDRVVVDRAVQRIAQVYGIPLLRYRCHELTVVDPG</sequence>
<protein>
    <submittedName>
        <fullName evidence="2">Uncharacterized protein</fullName>
    </submittedName>
</protein>
<dbReference type="Proteomes" id="UP000320338">
    <property type="component" value="Unassembled WGS sequence"/>
</dbReference>
<dbReference type="EMBL" id="BJNG01000009">
    <property type="protein sequence ID" value="GEC18776.1"/>
    <property type="molecule type" value="Genomic_DNA"/>
</dbReference>
<comment type="caution">
    <text evidence="2">The sequence shown here is derived from an EMBL/GenBank/DDBJ whole genome shotgun (WGS) entry which is preliminary data.</text>
</comment>
<proteinExistence type="predicted"/>
<organism evidence="2 3">
    <name type="scientific">Pseudonocardia hydrocarbonoxydans</name>
    <dbReference type="NCBI Taxonomy" id="76726"/>
    <lineage>
        <taxon>Bacteria</taxon>
        <taxon>Bacillati</taxon>
        <taxon>Actinomycetota</taxon>
        <taxon>Actinomycetes</taxon>
        <taxon>Pseudonocardiales</taxon>
        <taxon>Pseudonocardiaceae</taxon>
        <taxon>Pseudonocardia</taxon>
    </lineage>
</organism>
<evidence type="ECO:0000313" key="2">
    <source>
        <dbReference type="EMBL" id="GEC18776.1"/>
    </source>
</evidence>
<evidence type="ECO:0000313" key="3">
    <source>
        <dbReference type="Proteomes" id="UP000320338"/>
    </source>
</evidence>